<gene>
    <name evidence="2" type="ORF">ABS32_03690</name>
</gene>
<reference evidence="2 3" key="1">
    <citation type="submission" date="2015-10" db="EMBL/GenBank/DDBJ databases">
        <title>Metagenome-Assembled Genomes uncover a global brackish microbiome.</title>
        <authorList>
            <person name="Hugerth L.W."/>
            <person name="Larsson J."/>
            <person name="Alneberg J."/>
            <person name="Lindh M.V."/>
            <person name="Legrand C."/>
            <person name="Pinhassi J."/>
            <person name="Andersson A.F."/>
        </authorList>
    </citation>
    <scope>NUCLEOTIDE SEQUENCE [LARGE SCALE GENOMIC DNA]</scope>
    <source>
        <strain evidence="2">BACL9 MAG-120820-bin42</strain>
    </source>
</reference>
<sequence>MKNRWVELRGIGFPGQKGGGEVVGDSFGEDEEIRSQTIEGGFEATANRIADDQSEKDRSGTDGDGEGQKEVAARTSSGLLQEEAKRQREKAVSVKQMG</sequence>
<evidence type="ECO:0000313" key="2">
    <source>
        <dbReference type="EMBL" id="KRP32446.1"/>
    </source>
</evidence>
<proteinExistence type="predicted"/>
<evidence type="ECO:0000256" key="1">
    <source>
        <dbReference type="SAM" id="MobiDB-lite"/>
    </source>
</evidence>
<dbReference type="AlphaFoldDB" id="A0A0R2XH33"/>
<feature type="compositionally biased region" description="Basic and acidic residues" evidence="1">
    <location>
        <begin position="49"/>
        <end position="72"/>
    </location>
</feature>
<protein>
    <submittedName>
        <fullName evidence="2">Uncharacterized protein</fullName>
    </submittedName>
</protein>
<name>A0A0R2XH33_9BACT</name>
<feature type="region of interest" description="Disordered" evidence="1">
    <location>
        <begin position="38"/>
        <end position="98"/>
    </location>
</feature>
<evidence type="ECO:0000313" key="3">
    <source>
        <dbReference type="Proteomes" id="UP000051557"/>
    </source>
</evidence>
<accession>A0A0R2XH33</accession>
<comment type="caution">
    <text evidence="2">The sequence shown here is derived from an EMBL/GenBank/DDBJ whole genome shotgun (WGS) entry which is preliminary data.</text>
</comment>
<dbReference type="Proteomes" id="UP000051557">
    <property type="component" value="Unassembled WGS sequence"/>
</dbReference>
<organism evidence="2 3">
    <name type="scientific">Verrucomicrobia subdivision 6 bacterium BACL9 MAG-120820-bin42</name>
    <dbReference type="NCBI Taxonomy" id="1655634"/>
    <lineage>
        <taxon>Bacteria</taxon>
        <taxon>Pseudomonadati</taxon>
        <taxon>Verrucomicrobiota</taxon>
        <taxon>Verrucomicrobiia</taxon>
        <taxon>Verrucomicrobiales</taxon>
        <taxon>Verrucomicrobia subdivision 6</taxon>
    </lineage>
</organism>
<feature type="compositionally biased region" description="Basic and acidic residues" evidence="1">
    <location>
        <begin position="82"/>
        <end position="92"/>
    </location>
</feature>
<dbReference type="EMBL" id="LIDM01000110">
    <property type="protein sequence ID" value="KRP32446.1"/>
    <property type="molecule type" value="Genomic_DNA"/>
</dbReference>